<sequence>MCGEVSSMSETIELEEQILRLTFRDLVSIEDGEISVNKETIDLINKHEKLQASVDNYPDCIHIFLYDGGESLNFHIVLSAQKVLAYNLNDYIAIDSGVAFDLEELLRNDAPLFKKPDEDSDIIVNFFG</sequence>
<protein>
    <submittedName>
        <fullName evidence="1">Uncharacterized protein</fullName>
    </submittedName>
</protein>
<dbReference type="AlphaFoldDB" id="A0A2R6AWT0"/>
<organism evidence="1 2">
    <name type="scientific">Candidatus Marsarchaeota G2 archaeon OSP_D</name>
    <dbReference type="NCBI Taxonomy" id="1978157"/>
    <lineage>
        <taxon>Archaea</taxon>
        <taxon>Candidatus Marsarchaeota</taxon>
        <taxon>Candidatus Marsarchaeota group 2</taxon>
    </lineage>
</organism>
<evidence type="ECO:0000313" key="1">
    <source>
        <dbReference type="EMBL" id="PSN90807.1"/>
    </source>
</evidence>
<reference evidence="1 2" key="1">
    <citation type="submission" date="2017-04" db="EMBL/GenBank/DDBJ databases">
        <title>Novel microbial lineages endemic to geothermal iron-oxide mats fill important gaps in the evolutionary history of Archaea.</title>
        <authorList>
            <person name="Jay Z.J."/>
            <person name="Beam J.P."/>
            <person name="Dlakic M."/>
            <person name="Rusch D.B."/>
            <person name="Kozubal M.A."/>
            <person name="Inskeep W.P."/>
        </authorList>
    </citation>
    <scope>NUCLEOTIDE SEQUENCE [LARGE SCALE GENOMIC DNA]</scope>
    <source>
        <strain evidence="1">OSP_D</strain>
    </source>
</reference>
<accession>A0A2R6AWT0</accession>
<name>A0A2R6AWT0_9ARCH</name>
<evidence type="ECO:0000313" key="2">
    <source>
        <dbReference type="Proteomes" id="UP000240322"/>
    </source>
</evidence>
<dbReference type="EMBL" id="NEXE01000046">
    <property type="protein sequence ID" value="PSN90807.1"/>
    <property type="molecule type" value="Genomic_DNA"/>
</dbReference>
<gene>
    <name evidence="1" type="ORF">B9Q03_05915</name>
</gene>
<dbReference type="Proteomes" id="UP000240322">
    <property type="component" value="Unassembled WGS sequence"/>
</dbReference>
<proteinExistence type="predicted"/>
<comment type="caution">
    <text evidence="1">The sequence shown here is derived from an EMBL/GenBank/DDBJ whole genome shotgun (WGS) entry which is preliminary data.</text>
</comment>